<organism evidence="2 3">
    <name type="scientific">Gordonia terrae</name>
    <dbReference type="NCBI Taxonomy" id="2055"/>
    <lineage>
        <taxon>Bacteria</taxon>
        <taxon>Bacillati</taxon>
        <taxon>Actinomycetota</taxon>
        <taxon>Actinomycetes</taxon>
        <taxon>Mycobacteriales</taxon>
        <taxon>Gordoniaceae</taxon>
        <taxon>Gordonia</taxon>
    </lineage>
</organism>
<evidence type="ECO:0000313" key="2">
    <source>
        <dbReference type="EMBL" id="PKZ64063.1"/>
    </source>
</evidence>
<dbReference type="AlphaFoldDB" id="A0A2I1R4L1"/>
<dbReference type="InterPro" id="IPR013154">
    <property type="entry name" value="ADH-like_N"/>
</dbReference>
<dbReference type="Gene3D" id="3.90.180.10">
    <property type="entry name" value="Medium-chain alcohol dehydrogenases, catalytic domain"/>
    <property type="match status" value="1"/>
</dbReference>
<dbReference type="SMART" id="SM00829">
    <property type="entry name" value="PKS_ER"/>
    <property type="match status" value="1"/>
</dbReference>
<dbReference type="InterPro" id="IPR050700">
    <property type="entry name" value="YIM1/Zinc_Alcohol_DH_Fams"/>
</dbReference>
<dbReference type="Proteomes" id="UP000234662">
    <property type="component" value="Unassembled WGS sequence"/>
</dbReference>
<dbReference type="Pfam" id="PF08240">
    <property type="entry name" value="ADH_N"/>
    <property type="match status" value="1"/>
</dbReference>
<comment type="caution">
    <text evidence="2">The sequence shown here is derived from an EMBL/GenBank/DDBJ whole genome shotgun (WGS) entry which is preliminary data.</text>
</comment>
<dbReference type="InterPro" id="IPR020843">
    <property type="entry name" value="ER"/>
</dbReference>
<dbReference type="Gene3D" id="3.40.50.720">
    <property type="entry name" value="NAD(P)-binding Rossmann-like Domain"/>
    <property type="match status" value="1"/>
</dbReference>
<reference evidence="2 3" key="1">
    <citation type="submission" date="2017-12" db="EMBL/GenBank/DDBJ databases">
        <title>Phylogenetic diversity of female urinary microbiome.</title>
        <authorList>
            <person name="Thomas-White K."/>
            <person name="Wolfe A.J."/>
        </authorList>
    </citation>
    <scope>NUCLEOTIDE SEQUENCE [LARGE SCALE GENOMIC DNA]</scope>
    <source>
        <strain evidence="2 3">UMB0777</strain>
    </source>
</reference>
<dbReference type="InterPro" id="IPR013149">
    <property type="entry name" value="ADH-like_C"/>
</dbReference>
<sequence length="310" mass="31247">MKAFVLTAFDAAPTVAEVDEPTPGPGEVRVRVAAASVNGFDLSVAKGMLNGAMEHRFPVVLGKDFAGTVDAVGDGVDDYAVGDRVFGVVTKDFLGDGSLAEFVTVPTSVGIAKLPSSVDFTEAAGLGLAGTAALMAVDAANISDGDTVLVVGATGGVGQQAVQLAARAGARVIATAASDAEMAKVTALGSSETVDYTADVVDQVRALAPGGVDVVLHFAGDPQAAIDAAAVGGVFVSTMLRGPDDVAAEDVRVESIYAHPSPETLQRLARNQAEQHTTVSVQSVHPLDDAAAAFAEFGQGTLGKIVISLS</sequence>
<proteinExistence type="predicted"/>
<accession>A0A2I1R4L1</accession>
<dbReference type="InterPro" id="IPR036291">
    <property type="entry name" value="NAD(P)-bd_dom_sf"/>
</dbReference>
<gene>
    <name evidence="2" type="ORF">CYJ73_18105</name>
</gene>
<evidence type="ECO:0000313" key="3">
    <source>
        <dbReference type="Proteomes" id="UP000234662"/>
    </source>
</evidence>
<dbReference type="SUPFAM" id="SSF50129">
    <property type="entry name" value="GroES-like"/>
    <property type="match status" value="1"/>
</dbReference>
<dbReference type="Pfam" id="PF00107">
    <property type="entry name" value="ADH_zinc_N"/>
    <property type="match status" value="1"/>
</dbReference>
<dbReference type="SUPFAM" id="SSF51735">
    <property type="entry name" value="NAD(P)-binding Rossmann-fold domains"/>
    <property type="match status" value="1"/>
</dbReference>
<dbReference type="InterPro" id="IPR011032">
    <property type="entry name" value="GroES-like_sf"/>
</dbReference>
<name>A0A2I1R4L1_9ACTN</name>
<feature type="domain" description="Enoyl reductase (ER)" evidence="1">
    <location>
        <begin position="8"/>
        <end position="307"/>
    </location>
</feature>
<dbReference type="PANTHER" id="PTHR11695">
    <property type="entry name" value="ALCOHOL DEHYDROGENASE RELATED"/>
    <property type="match status" value="1"/>
</dbReference>
<protein>
    <submittedName>
        <fullName evidence="2">NADPH:quinone reductase</fullName>
    </submittedName>
</protein>
<dbReference type="PANTHER" id="PTHR11695:SF294">
    <property type="entry name" value="RETICULON-4-INTERACTING PROTEIN 1, MITOCHONDRIAL"/>
    <property type="match status" value="1"/>
</dbReference>
<dbReference type="EMBL" id="PKJC01000016">
    <property type="protein sequence ID" value="PKZ64063.1"/>
    <property type="molecule type" value="Genomic_DNA"/>
</dbReference>
<dbReference type="CDD" id="cd05289">
    <property type="entry name" value="MDR_like_2"/>
    <property type="match status" value="1"/>
</dbReference>
<dbReference type="GO" id="GO:0016491">
    <property type="term" value="F:oxidoreductase activity"/>
    <property type="evidence" value="ECO:0007669"/>
    <property type="project" value="InterPro"/>
</dbReference>
<evidence type="ECO:0000259" key="1">
    <source>
        <dbReference type="SMART" id="SM00829"/>
    </source>
</evidence>